<accession>A0A922HH09</accession>
<keyword evidence="2" id="KW-1185">Reference proteome</keyword>
<sequence>MILIPNGLSPLSVDNCLSDSNNTADLARNFWMLRNSFCLAPLVILRCSKSCSVIFIISSYDIWANIDAYLCRQFSPHTKSESELIINSCDI</sequence>
<comment type="caution">
    <text evidence="1">The sequence shown here is derived from an EMBL/GenBank/DDBJ whole genome shotgun (WGS) entry which is preliminary data.</text>
</comment>
<name>A0A922HH09_DERFA</name>
<evidence type="ECO:0000313" key="1">
    <source>
        <dbReference type="EMBL" id="KAH9493443.1"/>
    </source>
</evidence>
<dbReference type="EMBL" id="ASGP02000008">
    <property type="protein sequence ID" value="KAH9493443.1"/>
    <property type="molecule type" value="Genomic_DNA"/>
</dbReference>
<gene>
    <name evidence="1" type="ORF">DERF_014187</name>
</gene>
<protein>
    <submittedName>
        <fullName evidence="1">Uncharacterized protein</fullName>
    </submittedName>
</protein>
<proteinExistence type="predicted"/>
<organism evidence="1 2">
    <name type="scientific">Dermatophagoides farinae</name>
    <name type="common">American house dust mite</name>
    <dbReference type="NCBI Taxonomy" id="6954"/>
    <lineage>
        <taxon>Eukaryota</taxon>
        <taxon>Metazoa</taxon>
        <taxon>Ecdysozoa</taxon>
        <taxon>Arthropoda</taxon>
        <taxon>Chelicerata</taxon>
        <taxon>Arachnida</taxon>
        <taxon>Acari</taxon>
        <taxon>Acariformes</taxon>
        <taxon>Sarcoptiformes</taxon>
        <taxon>Astigmata</taxon>
        <taxon>Psoroptidia</taxon>
        <taxon>Analgoidea</taxon>
        <taxon>Pyroglyphidae</taxon>
        <taxon>Dermatophagoidinae</taxon>
        <taxon>Dermatophagoides</taxon>
    </lineage>
</organism>
<dbReference type="AlphaFoldDB" id="A0A922HH09"/>
<reference evidence="1" key="2">
    <citation type="journal article" date="2022" name="Res Sq">
        <title>Comparative Genomics Reveals Insights into the Divergent Evolution of Astigmatic Mites and Household Pest Adaptations.</title>
        <authorList>
            <person name="Xiong Q."/>
            <person name="Wan A.T.-Y."/>
            <person name="Liu X.-Y."/>
            <person name="Fung C.S.-H."/>
            <person name="Xiao X."/>
            <person name="Malainual N."/>
            <person name="Hou J."/>
            <person name="Wang L."/>
            <person name="Wang M."/>
            <person name="Yang K."/>
            <person name="Cui Y."/>
            <person name="Leung E."/>
            <person name="Nong W."/>
            <person name="Shin S.-K."/>
            <person name="Au S."/>
            <person name="Jeong K.Y."/>
            <person name="Chew F.T."/>
            <person name="Hui J."/>
            <person name="Leung T.F."/>
            <person name="Tungtrongchitr A."/>
            <person name="Zhong N."/>
            <person name="Liu Z."/>
            <person name="Tsui S."/>
        </authorList>
    </citation>
    <scope>NUCLEOTIDE SEQUENCE</scope>
    <source>
        <strain evidence="1">Derf</strain>
        <tissue evidence="1">Whole organism</tissue>
    </source>
</reference>
<dbReference type="Proteomes" id="UP000790347">
    <property type="component" value="Unassembled WGS sequence"/>
</dbReference>
<evidence type="ECO:0000313" key="2">
    <source>
        <dbReference type="Proteomes" id="UP000790347"/>
    </source>
</evidence>
<reference evidence="1" key="1">
    <citation type="submission" date="2013-05" db="EMBL/GenBank/DDBJ databases">
        <authorList>
            <person name="Yim A.K.Y."/>
            <person name="Chan T.F."/>
            <person name="Ji K.M."/>
            <person name="Liu X.Y."/>
            <person name="Zhou J.W."/>
            <person name="Li R.Q."/>
            <person name="Yang K.Y."/>
            <person name="Li J."/>
            <person name="Li M."/>
            <person name="Law P.T.W."/>
            <person name="Wu Y.L."/>
            <person name="Cai Z.L."/>
            <person name="Qin H."/>
            <person name="Bao Y."/>
            <person name="Leung R.K.K."/>
            <person name="Ng P.K.S."/>
            <person name="Zou J."/>
            <person name="Zhong X.J."/>
            <person name="Ran P.X."/>
            <person name="Zhong N.S."/>
            <person name="Liu Z.G."/>
            <person name="Tsui S.K.W."/>
        </authorList>
    </citation>
    <scope>NUCLEOTIDE SEQUENCE</scope>
    <source>
        <strain evidence="1">Derf</strain>
        <tissue evidence="1">Whole organism</tissue>
    </source>
</reference>